<reference evidence="1" key="1">
    <citation type="submission" date="2014-11" db="EMBL/GenBank/DDBJ databases">
        <authorList>
            <person name="Amaro Gonzalez C."/>
        </authorList>
    </citation>
    <scope>NUCLEOTIDE SEQUENCE</scope>
</reference>
<dbReference type="EMBL" id="GBXM01072986">
    <property type="protein sequence ID" value="JAH35591.1"/>
    <property type="molecule type" value="Transcribed_RNA"/>
</dbReference>
<reference evidence="1" key="2">
    <citation type="journal article" date="2015" name="Fish Shellfish Immunol.">
        <title>Early steps in the European eel (Anguilla anguilla)-Vibrio vulnificus interaction in the gills: Role of the RtxA13 toxin.</title>
        <authorList>
            <person name="Callol A."/>
            <person name="Pajuelo D."/>
            <person name="Ebbesson L."/>
            <person name="Teles M."/>
            <person name="MacKenzie S."/>
            <person name="Amaro C."/>
        </authorList>
    </citation>
    <scope>NUCLEOTIDE SEQUENCE</scope>
</reference>
<protein>
    <submittedName>
        <fullName evidence="1">Uncharacterized protein</fullName>
    </submittedName>
</protein>
<evidence type="ECO:0000313" key="1">
    <source>
        <dbReference type="EMBL" id="JAH35591.1"/>
    </source>
</evidence>
<dbReference type="AlphaFoldDB" id="A0A0E9S2S4"/>
<dbReference type="EMBL" id="GBXM01060639">
    <property type="protein sequence ID" value="JAH47938.1"/>
    <property type="molecule type" value="Transcribed_RNA"/>
</dbReference>
<organism evidence="1">
    <name type="scientific">Anguilla anguilla</name>
    <name type="common">European freshwater eel</name>
    <name type="synonym">Muraena anguilla</name>
    <dbReference type="NCBI Taxonomy" id="7936"/>
    <lineage>
        <taxon>Eukaryota</taxon>
        <taxon>Metazoa</taxon>
        <taxon>Chordata</taxon>
        <taxon>Craniata</taxon>
        <taxon>Vertebrata</taxon>
        <taxon>Euteleostomi</taxon>
        <taxon>Actinopterygii</taxon>
        <taxon>Neopterygii</taxon>
        <taxon>Teleostei</taxon>
        <taxon>Anguilliformes</taxon>
        <taxon>Anguillidae</taxon>
        <taxon>Anguilla</taxon>
    </lineage>
</organism>
<proteinExistence type="predicted"/>
<name>A0A0E9S2S4_ANGAN</name>
<accession>A0A0E9S2S4</accession>
<sequence>MKTLFDNVNPHSCFEVTKAFYQFFRCWIVGREGSTMSEAPALSAKHLSAS</sequence>